<organism evidence="2 3">
    <name type="scientific">Neiella litorisoli</name>
    <dbReference type="NCBI Taxonomy" id="2771431"/>
    <lineage>
        <taxon>Bacteria</taxon>
        <taxon>Pseudomonadati</taxon>
        <taxon>Pseudomonadota</taxon>
        <taxon>Gammaproteobacteria</taxon>
        <taxon>Alteromonadales</taxon>
        <taxon>Echinimonadaceae</taxon>
        <taxon>Neiella</taxon>
    </lineage>
</organism>
<keyword evidence="1" id="KW-0472">Membrane</keyword>
<evidence type="ECO:0000313" key="3">
    <source>
        <dbReference type="Proteomes" id="UP000638014"/>
    </source>
</evidence>
<protein>
    <submittedName>
        <fullName evidence="2">Uncharacterized protein</fullName>
    </submittedName>
</protein>
<keyword evidence="3" id="KW-1185">Reference proteome</keyword>
<comment type="caution">
    <text evidence="2">The sequence shown here is derived from an EMBL/GenBank/DDBJ whole genome shotgun (WGS) entry which is preliminary data.</text>
</comment>
<feature type="transmembrane region" description="Helical" evidence="1">
    <location>
        <begin position="45"/>
        <end position="64"/>
    </location>
</feature>
<dbReference type="Proteomes" id="UP000638014">
    <property type="component" value="Unassembled WGS sequence"/>
</dbReference>
<gene>
    <name evidence="2" type="ORF">IC617_08880</name>
</gene>
<evidence type="ECO:0000256" key="1">
    <source>
        <dbReference type="SAM" id="Phobius"/>
    </source>
</evidence>
<dbReference type="RefSeq" id="WP_191144647.1">
    <property type="nucleotide sequence ID" value="NZ_JACXAF010000009.1"/>
</dbReference>
<dbReference type="EMBL" id="JACXAF010000009">
    <property type="protein sequence ID" value="MBD1389541.1"/>
    <property type="molecule type" value="Genomic_DNA"/>
</dbReference>
<dbReference type="AlphaFoldDB" id="A0A8J6QQP3"/>
<reference evidence="2" key="1">
    <citation type="submission" date="2020-09" db="EMBL/GenBank/DDBJ databases">
        <title>A novel bacterium of genus Neiella, isolated from South China Sea.</title>
        <authorList>
            <person name="Huang H."/>
            <person name="Mo K."/>
            <person name="Hu Y."/>
        </authorList>
    </citation>
    <scope>NUCLEOTIDE SEQUENCE</scope>
    <source>
        <strain evidence="2">HB171785</strain>
    </source>
</reference>
<name>A0A8J6QQP3_9GAMM</name>
<sequence length="160" mass="18416">MMPYHHRLITHNTIVKGVAGFFLILGIIGTWLYLVNYTHYGTHSWTVLAPWAVVATLAGLRVVINRKGEFLSKQLDWYGLRIGRRSQVRLTTPVIELTSMSRQKELGWQIGYKSPWFIESVAPDDHHNHCQRLALLLDYPVQLPCERVTEVALQPPMLNQ</sequence>
<keyword evidence="1" id="KW-0812">Transmembrane</keyword>
<keyword evidence="1" id="KW-1133">Transmembrane helix</keyword>
<accession>A0A8J6QQP3</accession>
<feature type="transmembrane region" description="Helical" evidence="1">
    <location>
        <begin position="12"/>
        <end position="33"/>
    </location>
</feature>
<proteinExistence type="predicted"/>
<evidence type="ECO:0000313" key="2">
    <source>
        <dbReference type="EMBL" id="MBD1389541.1"/>
    </source>
</evidence>